<dbReference type="PANTHER" id="PTHR35526">
    <property type="entry name" value="ANTI-SIGMA-F FACTOR RSBW-RELATED"/>
    <property type="match status" value="1"/>
</dbReference>
<keyword evidence="1" id="KW-0418">Kinase</keyword>
<dbReference type="AlphaFoldDB" id="A0A919B7F9"/>
<dbReference type="Pfam" id="PF13581">
    <property type="entry name" value="HATPase_c_2"/>
    <property type="match status" value="1"/>
</dbReference>
<evidence type="ECO:0000313" key="4">
    <source>
        <dbReference type="Proteomes" id="UP000638313"/>
    </source>
</evidence>
<organism evidence="3 4">
    <name type="scientific">Streptomyces mashuensis</name>
    <dbReference type="NCBI Taxonomy" id="33904"/>
    <lineage>
        <taxon>Bacteria</taxon>
        <taxon>Bacillati</taxon>
        <taxon>Actinomycetota</taxon>
        <taxon>Actinomycetes</taxon>
        <taxon>Kitasatosporales</taxon>
        <taxon>Streptomycetaceae</taxon>
        <taxon>Streptomyces</taxon>
    </lineage>
</organism>
<evidence type="ECO:0000313" key="3">
    <source>
        <dbReference type="EMBL" id="GHF62818.1"/>
    </source>
</evidence>
<dbReference type="RefSeq" id="WP_190131987.1">
    <property type="nucleotide sequence ID" value="NZ_BNBD01000012.1"/>
</dbReference>
<evidence type="ECO:0000259" key="2">
    <source>
        <dbReference type="Pfam" id="PF13581"/>
    </source>
</evidence>
<evidence type="ECO:0000256" key="1">
    <source>
        <dbReference type="ARBA" id="ARBA00022527"/>
    </source>
</evidence>
<accession>A0A919B7F9</accession>
<dbReference type="CDD" id="cd16936">
    <property type="entry name" value="HATPase_RsbW-like"/>
    <property type="match status" value="1"/>
</dbReference>
<keyword evidence="4" id="KW-1185">Reference proteome</keyword>
<name>A0A919B7F9_9ACTN</name>
<keyword evidence="1" id="KW-0808">Transferase</keyword>
<reference evidence="3" key="2">
    <citation type="submission" date="2020-09" db="EMBL/GenBank/DDBJ databases">
        <authorList>
            <person name="Sun Q."/>
            <person name="Ohkuma M."/>
        </authorList>
    </citation>
    <scope>NUCLEOTIDE SEQUENCE</scope>
    <source>
        <strain evidence="3">JCM 4059</strain>
    </source>
</reference>
<dbReference type="Proteomes" id="UP000638313">
    <property type="component" value="Unassembled WGS sequence"/>
</dbReference>
<comment type="caution">
    <text evidence="3">The sequence shown here is derived from an EMBL/GenBank/DDBJ whole genome shotgun (WGS) entry which is preliminary data.</text>
</comment>
<sequence>MATVELLFSALPEHVRTARLVAAAVARRAGVDEAVLDEVRLAVGEACSRAVGLHASHGISTPVRVVLTEDEKKFSIEVADDAPRPAAVAAALSAAAGAASGAPRGEAVPEEGVLGGEDDMGLAVISGLVDDVEVTAGESGGLIRMSWPTTPAPEAA</sequence>
<dbReference type="PANTHER" id="PTHR35526:SF3">
    <property type="entry name" value="ANTI-SIGMA-F FACTOR RSBW"/>
    <property type="match status" value="1"/>
</dbReference>
<gene>
    <name evidence="3" type="ORF">GCM10010218_50390</name>
</gene>
<dbReference type="Gene3D" id="3.30.565.10">
    <property type="entry name" value="Histidine kinase-like ATPase, C-terminal domain"/>
    <property type="match status" value="1"/>
</dbReference>
<dbReference type="EMBL" id="BNBD01000012">
    <property type="protein sequence ID" value="GHF62818.1"/>
    <property type="molecule type" value="Genomic_DNA"/>
</dbReference>
<dbReference type="GO" id="GO:0004674">
    <property type="term" value="F:protein serine/threonine kinase activity"/>
    <property type="evidence" value="ECO:0007669"/>
    <property type="project" value="UniProtKB-KW"/>
</dbReference>
<proteinExistence type="predicted"/>
<feature type="domain" description="Histidine kinase/HSP90-like ATPase" evidence="2">
    <location>
        <begin position="8"/>
        <end position="147"/>
    </location>
</feature>
<dbReference type="InterPro" id="IPR003594">
    <property type="entry name" value="HATPase_dom"/>
</dbReference>
<keyword evidence="1" id="KW-0723">Serine/threonine-protein kinase</keyword>
<dbReference type="InterPro" id="IPR050267">
    <property type="entry name" value="Anti-sigma-factor_SerPK"/>
</dbReference>
<reference evidence="3" key="1">
    <citation type="journal article" date="2014" name="Int. J. Syst. Evol. Microbiol.">
        <title>Complete genome sequence of Corynebacterium casei LMG S-19264T (=DSM 44701T), isolated from a smear-ripened cheese.</title>
        <authorList>
            <consortium name="US DOE Joint Genome Institute (JGI-PGF)"/>
            <person name="Walter F."/>
            <person name="Albersmeier A."/>
            <person name="Kalinowski J."/>
            <person name="Ruckert C."/>
        </authorList>
    </citation>
    <scope>NUCLEOTIDE SEQUENCE</scope>
    <source>
        <strain evidence="3">JCM 4059</strain>
    </source>
</reference>
<protein>
    <submittedName>
        <fullName evidence="3">Anti-sigma regulatory factor</fullName>
    </submittedName>
</protein>
<dbReference type="InterPro" id="IPR036890">
    <property type="entry name" value="HATPase_C_sf"/>
</dbReference>